<comment type="caution">
    <text evidence="2">The sequence shown here is derived from an EMBL/GenBank/DDBJ whole genome shotgun (WGS) entry which is preliminary data.</text>
</comment>
<keyword evidence="1" id="KW-0812">Transmembrane</keyword>
<accession>A0A9X1TRM9</accession>
<dbReference type="AlphaFoldDB" id="A0A9X1TRM9"/>
<reference evidence="2" key="1">
    <citation type="submission" date="2022-01" db="EMBL/GenBank/DDBJ databases">
        <title>Novel species in genus Dyadobacter.</title>
        <authorList>
            <person name="Ma C."/>
        </authorList>
    </citation>
    <scope>NUCLEOTIDE SEQUENCE</scope>
    <source>
        <strain evidence="2">CY357</strain>
    </source>
</reference>
<name>A0A9X1TRM9_9BACT</name>
<evidence type="ECO:0000313" key="3">
    <source>
        <dbReference type="Proteomes" id="UP001139411"/>
    </source>
</evidence>
<organism evidence="2 3">
    <name type="scientific">Dyadobacter chenhuakuii</name>
    <dbReference type="NCBI Taxonomy" id="2909339"/>
    <lineage>
        <taxon>Bacteria</taxon>
        <taxon>Pseudomonadati</taxon>
        <taxon>Bacteroidota</taxon>
        <taxon>Cytophagia</taxon>
        <taxon>Cytophagales</taxon>
        <taxon>Spirosomataceae</taxon>
        <taxon>Dyadobacter</taxon>
    </lineage>
</organism>
<dbReference type="PROSITE" id="PS51257">
    <property type="entry name" value="PROKAR_LIPOPROTEIN"/>
    <property type="match status" value="1"/>
</dbReference>
<proteinExistence type="predicted"/>
<sequence>METTNCKAGHHKINDWDPLVSAVISSSCGGAFLGGSLFNMTGALIGGALGIIVEIWSYMRLQNHRTQSESL</sequence>
<gene>
    <name evidence="2" type="ORF">L0661_07410</name>
</gene>
<dbReference type="EMBL" id="JAKFFV010000004">
    <property type="protein sequence ID" value="MCF2498129.1"/>
    <property type="molecule type" value="Genomic_DNA"/>
</dbReference>
<dbReference type="RefSeq" id="WP_235177322.1">
    <property type="nucleotide sequence ID" value="NZ_JAKFFV010000004.1"/>
</dbReference>
<dbReference type="Proteomes" id="UP001139411">
    <property type="component" value="Unassembled WGS sequence"/>
</dbReference>
<evidence type="ECO:0000256" key="1">
    <source>
        <dbReference type="SAM" id="Phobius"/>
    </source>
</evidence>
<protein>
    <submittedName>
        <fullName evidence="2">Uncharacterized protein</fullName>
    </submittedName>
</protein>
<keyword evidence="1" id="KW-0472">Membrane</keyword>
<feature type="transmembrane region" description="Helical" evidence="1">
    <location>
        <begin position="37"/>
        <end position="58"/>
    </location>
</feature>
<keyword evidence="1" id="KW-1133">Transmembrane helix</keyword>
<evidence type="ECO:0000313" key="2">
    <source>
        <dbReference type="EMBL" id="MCF2498129.1"/>
    </source>
</evidence>